<dbReference type="Proteomes" id="UP000002207">
    <property type="component" value="Chromosome"/>
</dbReference>
<dbReference type="GO" id="GO:0003676">
    <property type="term" value="F:nucleic acid binding"/>
    <property type="evidence" value="ECO:0007669"/>
    <property type="project" value="InterPro"/>
</dbReference>
<dbReference type="EMBL" id="CP001472">
    <property type="protein sequence ID" value="ACO34453.1"/>
    <property type="molecule type" value="Genomic_DNA"/>
</dbReference>
<evidence type="ECO:0000259" key="2">
    <source>
        <dbReference type="PROSITE" id="PS50879"/>
    </source>
</evidence>
<evidence type="ECO:0000313" key="3">
    <source>
        <dbReference type="EMBL" id="ACO34453.1"/>
    </source>
</evidence>
<dbReference type="Gene3D" id="3.30.420.10">
    <property type="entry name" value="Ribonuclease H-like superfamily/Ribonuclease H"/>
    <property type="match status" value="1"/>
</dbReference>
<dbReference type="eggNOG" id="COG0328">
    <property type="taxonomic scope" value="Bacteria"/>
</dbReference>
<dbReference type="GO" id="GO:0004523">
    <property type="term" value="F:RNA-DNA hybrid ribonuclease activity"/>
    <property type="evidence" value="ECO:0007669"/>
    <property type="project" value="InterPro"/>
</dbReference>
<accession>C1F185</accession>
<sequence length="221" mass="23912">MADQKHSGPWITAYCDGGSRGNPGPAGYGVYLEDEQGQKVDELYEFLGVKTNNVAEYSGLLAALEFALEEGHPCLRVVADSELMVKQMQGKYRVNSPDLRPLYDEAKRRVARLDGFRIEHVLRGKNKHADRLANLAMDEGTRKTVSRPRPASSPASSPAATPAAPAPATTGSLFAQPPASRPAPPATPDRPILGFVKGGVVHLVEGELPEGTFVRITRERK</sequence>
<dbReference type="HOGENOM" id="CLU_1229388_0_0_0"/>
<dbReference type="CDD" id="cd09279">
    <property type="entry name" value="RNase_HI_like"/>
    <property type="match status" value="1"/>
</dbReference>
<dbReference type="Pfam" id="PF13456">
    <property type="entry name" value="RVT_3"/>
    <property type="match status" value="1"/>
</dbReference>
<organism evidence="3 4">
    <name type="scientific">Acidobacterium capsulatum (strain ATCC 51196 / DSM 11244 / BCRC 80197 / JCM 7670 / NBRC 15755 / NCIMB 13165 / 161)</name>
    <dbReference type="NCBI Taxonomy" id="240015"/>
    <lineage>
        <taxon>Bacteria</taxon>
        <taxon>Pseudomonadati</taxon>
        <taxon>Acidobacteriota</taxon>
        <taxon>Terriglobia</taxon>
        <taxon>Terriglobales</taxon>
        <taxon>Acidobacteriaceae</taxon>
        <taxon>Acidobacterium</taxon>
    </lineage>
</organism>
<proteinExistence type="predicted"/>
<keyword evidence="4" id="KW-1185">Reference proteome</keyword>
<dbReference type="AlphaFoldDB" id="C1F185"/>
<feature type="compositionally biased region" description="Pro residues" evidence="1">
    <location>
        <begin position="179"/>
        <end position="188"/>
    </location>
</feature>
<evidence type="ECO:0000313" key="4">
    <source>
        <dbReference type="Proteomes" id="UP000002207"/>
    </source>
</evidence>
<dbReference type="PANTHER" id="PTHR48475:SF1">
    <property type="entry name" value="RNASE H TYPE-1 DOMAIN-CONTAINING PROTEIN"/>
    <property type="match status" value="1"/>
</dbReference>
<dbReference type="InParanoid" id="C1F185"/>
<dbReference type="RefSeq" id="WP_015897475.1">
    <property type="nucleotide sequence ID" value="NC_012483.1"/>
</dbReference>
<dbReference type="InterPro" id="IPR036397">
    <property type="entry name" value="RNaseH_sf"/>
</dbReference>
<protein>
    <submittedName>
        <fullName evidence="3">Ribonuclease HI</fullName>
    </submittedName>
</protein>
<evidence type="ECO:0000256" key="1">
    <source>
        <dbReference type="SAM" id="MobiDB-lite"/>
    </source>
</evidence>
<gene>
    <name evidence="3" type="ordered locus">ACP_2389</name>
</gene>
<dbReference type="OrthoDB" id="7845843at2"/>
<feature type="region of interest" description="Disordered" evidence="1">
    <location>
        <begin position="136"/>
        <end position="192"/>
    </location>
</feature>
<dbReference type="PANTHER" id="PTHR48475">
    <property type="entry name" value="RIBONUCLEASE H"/>
    <property type="match status" value="1"/>
</dbReference>
<feature type="compositionally biased region" description="Low complexity" evidence="1">
    <location>
        <begin position="147"/>
        <end position="178"/>
    </location>
</feature>
<dbReference type="SUPFAM" id="SSF53098">
    <property type="entry name" value="Ribonuclease H-like"/>
    <property type="match status" value="1"/>
</dbReference>
<reference evidence="3 4" key="1">
    <citation type="journal article" date="2009" name="Appl. Environ. Microbiol.">
        <title>Three genomes from the phylum Acidobacteria provide insight into the lifestyles of these microorganisms in soils.</title>
        <authorList>
            <person name="Ward N.L."/>
            <person name="Challacombe J.F."/>
            <person name="Janssen P.H."/>
            <person name="Henrissat B."/>
            <person name="Coutinho P.M."/>
            <person name="Wu M."/>
            <person name="Xie G."/>
            <person name="Haft D.H."/>
            <person name="Sait M."/>
            <person name="Badger J."/>
            <person name="Barabote R.D."/>
            <person name="Bradley B."/>
            <person name="Brettin T.S."/>
            <person name="Brinkac L.M."/>
            <person name="Bruce D."/>
            <person name="Creasy T."/>
            <person name="Daugherty S.C."/>
            <person name="Davidsen T.M."/>
            <person name="DeBoy R.T."/>
            <person name="Detter J.C."/>
            <person name="Dodson R.J."/>
            <person name="Durkin A.S."/>
            <person name="Ganapathy A."/>
            <person name="Gwinn-Giglio M."/>
            <person name="Han C.S."/>
            <person name="Khouri H."/>
            <person name="Kiss H."/>
            <person name="Kothari S.P."/>
            <person name="Madupu R."/>
            <person name="Nelson K.E."/>
            <person name="Nelson W.C."/>
            <person name="Paulsen I."/>
            <person name="Penn K."/>
            <person name="Ren Q."/>
            <person name="Rosovitz M.J."/>
            <person name="Selengut J.D."/>
            <person name="Shrivastava S."/>
            <person name="Sullivan S.A."/>
            <person name="Tapia R."/>
            <person name="Thompson L.S."/>
            <person name="Watkins K.L."/>
            <person name="Yang Q."/>
            <person name="Yu C."/>
            <person name="Zafar N."/>
            <person name="Zhou L."/>
            <person name="Kuske C.R."/>
        </authorList>
    </citation>
    <scope>NUCLEOTIDE SEQUENCE [LARGE SCALE GENOMIC DNA]</scope>
    <source>
        <strain evidence="4">ATCC 51196 / DSM 11244 / BCRC 80197 / JCM 7670 / NBRC 15755 / NCIMB 13165 / 161</strain>
    </source>
</reference>
<dbReference type="STRING" id="240015.ACP_2389"/>
<dbReference type="InterPro" id="IPR012337">
    <property type="entry name" value="RNaseH-like_sf"/>
</dbReference>
<name>C1F185_ACIC5</name>
<feature type="domain" description="RNase H type-1" evidence="2">
    <location>
        <begin position="7"/>
        <end position="138"/>
    </location>
</feature>
<dbReference type="KEGG" id="aca:ACP_2389"/>
<dbReference type="PROSITE" id="PS50879">
    <property type="entry name" value="RNASE_H_1"/>
    <property type="match status" value="1"/>
</dbReference>
<dbReference type="InterPro" id="IPR002156">
    <property type="entry name" value="RNaseH_domain"/>
</dbReference>